<sequence>MAMEETSVGSLCLVVLDTLVVASVLRRALRGNETGARLPPGPWNLPVIGSLHHLLGGAPPHRALRRLSRRHGPLMLLRLGEVPTLVVSSPEAAMEVLKARDPVFASQPRSVTLDIISSGGKGIIPAPYGEHWRQVRKICVVELLSARQVQRLESIRQEEVKRLVDAIASTTTPASSTAAAMNLTRVLAALTNDVIARAVFGGRCRRQEEYLRVLGEVTTLVAGFNLVDLFPSSRLVRWASRAERHLRKSHARMAEIVDSIVQERMEETASGSGRDDNDLLDVLLRLHKEDEPNFPLTTEMIGALISM</sequence>
<keyword evidence="4" id="KW-0812">Transmembrane</keyword>
<accession>J3LPZ2</accession>
<dbReference type="AlphaFoldDB" id="J3LPZ2"/>
<dbReference type="InterPro" id="IPR001128">
    <property type="entry name" value="Cyt_P450"/>
</dbReference>
<keyword evidence="5" id="KW-0479">Metal-binding</keyword>
<dbReference type="Proteomes" id="UP000006038">
    <property type="component" value="Chromosome 3"/>
</dbReference>
<evidence type="ECO:0000256" key="8">
    <source>
        <dbReference type="ARBA" id="ARBA00023004"/>
    </source>
</evidence>
<dbReference type="GO" id="GO:0004497">
    <property type="term" value="F:monooxygenase activity"/>
    <property type="evidence" value="ECO:0007669"/>
    <property type="project" value="UniProtKB-KW"/>
</dbReference>
<dbReference type="OMA" id="LTTEMIG"/>
<evidence type="ECO:0000256" key="4">
    <source>
        <dbReference type="ARBA" id="ARBA00022692"/>
    </source>
</evidence>
<keyword evidence="9" id="KW-0503">Monooxygenase</keyword>
<keyword evidence="6" id="KW-1133">Transmembrane helix</keyword>
<dbReference type="InterPro" id="IPR002401">
    <property type="entry name" value="Cyt_P450_E_grp-I"/>
</dbReference>
<dbReference type="InterPro" id="IPR036396">
    <property type="entry name" value="Cyt_P450_sf"/>
</dbReference>
<dbReference type="GO" id="GO:0005506">
    <property type="term" value="F:iron ion binding"/>
    <property type="evidence" value="ECO:0007669"/>
    <property type="project" value="InterPro"/>
</dbReference>
<keyword evidence="6" id="KW-0472">Membrane</keyword>
<evidence type="ECO:0000256" key="2">
    <source>
        <dbReference type="ARBA" id="ARBA00010617"/>
    </source>
</evidence>
<dbReference type="eggNOG" id="KOG0156">
    <property type="taxonomic scope" value="Eukaryota"/>
</dbReference>
<evidence type="ECO:0000256" key="7">
    <source>
        <dbReference type="ARBA" id="ARBA00023002"/>
    </source>
</evidence>
<dbReference type="Pfam" id="PF00067">
    <property type="entry name" value="p450"/>
    <property type="match status" value="1"/>
</dbReference>
<evidence type="ECO:0008006" key="13">
    <source>
        <dbReference type="Google" id="ProtNLM"/>
    </source>
</evidence>
<feature type="chain" id="PRO_5003772593" description="Cytochrome P450" evidence="10">
    <location>
        <begin position="23"/>
        <end position="307"/>
    </location>
</feature>
<dbReference type="PANTHER" id="PTHR47955">
    <property type="entry name" value="CYTOCHROME P450 FAMILY 71 PROTEIN"/>
    <property type="match status" value="1"/>
</dbReference>
<reference evidence="11" key="1">
    <citation type="journal article" date="2013" name="Nat. Commun.">
        <title>Whole-genome sequencing of Oryza brachyantha reveals mechanisms underlying Oryza genome evolution.</title>
        <authorList>
            <person name="Chen J."/>
            <person name="Huang Q."/>
            <person name="Gao D."/>
            <person name="Wang J."/>
            <person name="Lang Y."/>
            <person name="Liu T."/>
            <person name="Li B."/>
            <person name="Bai Z."/>
            <person name="Luis Goicoechea J."/>
            <person name="Liang C."/>
            <person name="Chen C."/>
            <person name="Zhang W."/>
            <person name="Sun S."/>
            <person name="Liao Y."/>
            <person name="Zhang X."/>
            <person name="Yang L."/>
            <person name="Song C."/>
            <person name="Wang M."/>
            <person name="Shi J."/>
            <person name="Liu G."/>
            <person name="Liu J."/>
            <person name="Zhou H."/>
            <person name="Zhou W."/>
            <person name="Yu Q."/>
            <person name="An N."/>
            <person name="Chen Y."/>
            <person name="Cai Q."/>
            <person name="Wang B."/>
            <person name="Liu B."/>
            <person name="Min J."/>
            <person name="Huang Y."/>
            <person name="Wu H."/>
            <person name="Li Z."/>
            <person name="Zhang Y."/>
            <person name="Yin Y."/>
            <person name="Song W."/>
            <person name="Jiang J."/>
            <person name="Jackson S.A."/>
            <person name="Wing R.A."/>
            <person name="Wang J."/>
            <person name="Chen M."/>
        </authorList>
    </citation>
    <scope>NUCLEOTIDE SEQUENCE [LARGE SCALE GENOMIC DNA]</scope>
    <source>
        <strain evidence="11">cv. IRGC 101232</strain>
    </source>
</reference>
<feature type="signal peptide" evidence="10">
    <location>
        <begin position="1"/>
        <end position="22"/>
    </location>
</feature>
<evidence type="ECO:0000256" key="10">
    <source>
        <dbReference type="SAM" id="SignalP"/>
    </source>
</evidence>
<name>J3LPZ2_ORYBR</name>
<keyword evidence="3" id="KW-0349">Heme</keyword>
<dbReference type="PANTHER" id="PTHR47955:SF19">
    <property type="entry name" value="CYTOCHROME P450 71A9-LIKE ISOFORM X1"/>
    <property type="match status" value="1"/>
</dbReference>
<dbReference type="GO" id="GO:0020037">
    <property type="term" value="F:heme binding"/>
    <property type="evidence" value="ECO:0007669"/>
    <property type="project" value="InterPro"/>
</dbReference>
<organism evidence="11">
    <name type="scientific">Oryza brachyantha</name>
    <name type="common">malo sina</name>
    <dbReference type="NCBI Taxonomy" id="4533"/>
    <lineage>
        <taxon>Eukaryota</taxon>
        <taxon>Viridiplantae</taxon>
        <taxon>Streptophyta</taxon>
        <taxon>Embryophyta</taxon>
        <taxon>Tracheophyta</taxon>
        <taxon>Spermatophyta</taxon>
        <taxon>Magnoliopsida</taxon>
        <taxon>Liliopsida</taxon>
        <taxon>Poales</taxon>
        <taxon>Poaceae</taxon>
        <taxon>BOP clade</taxon>
        <taxon>Oryzoideae</taxon>
        <taxon>Oryzeae</taxon>
        <taxon>Oryzinae</taxon>
        <taxon>Oryza</taxon>
    </lineage>
</organism>
<keyword evidence="8" id="KW-0408">Iron</keyword>
<dbReference type="Gramene" id="OB03G31180.1">
    <property type="protein sequence ID" value="OB03G31180.1"/>
    <property type="gene ID" value="OB03G31180"/>
</dbReference>
<evidence type="ECO:0000256" key="6">
    <source>
        <dbReference type="ARBA" id="ARBA00022989"/>
    </source>
</evidence>
<dbReference type="HOGENOM" id="CLU_001570_26_3_1"/>
<keyword evidence="12" id="KW-1185">Reference proteome</keyword>
<evidence type="ECO:0000256" key="9">
    <source>
        <dbReference type="ARBA" id="ARBA00023033"/>
    </source>
</evidence>
<protein>
    <recommendedName>
        <fullName evidence="13">Cytochrome P450</fullName>
    </recommendedName>
</protein>
<dbReference type="Gene3D" id="1.10.630.10">
    <property type="entry name" value="Cytochrome P450"/>
    <property type="match status" value="1"/>
</dbReference>
<comment type="cofactor">
    <cofactor evidence="1">
        <name>heme</name>
        <dbReference type="ChEBI" id="CHEBI:30413"/>
    </cofactor>
</comment>
<dbReference type="GO" id="GO:0016705">
    <property type="term" value="F:oxidoreductase activity, acting on paired donors, with incorporation or reduction of molecular oxygen"/>
    <property type="evidence" value="ECO:0007669"/>
    <property type="project" value="InterPro"/>
</dbReference>
<dbReference type="STRING" id="4533.J3LPZ2"/>
<comment type="similarity">
    <text evidence="2">Belongs to the cytochrome P450 family.</text>
</comment>
<dbReference type="PRINTS" id="PR00463">
    <property type="entry name" value="EP450I"/>
</dbReference>
<dbReference type="EnsemblPlants" id="OB03G31180.1">
    <property type="protein sequence ID" value="OB03G31180.1"/>
    <property type="gene ID" value="OB03G31180"/>
</dbReference>
<reference evidence="11" key="2">
    <citation type="submission" date="2013-04" db="UniProtKB">
        <authorList>
            <consortium name="EnsemblPlants"/>
        </authorList>
    </citation>
    <scope>IDENTIFICATION</scope>
</reference>
<evidence type="ECO:0000313" key="12">
    <source>
        <dbReference type="Proteomes" id="UP000006038"/>
    </source>
</evidence>
<evidence type="ECO:0000313" key="11">
    <source>
        <dbReference type="EnsemblPlants" id="OB03G31180.1"/>
    </source>
</evidence>
<proteinExistence type="inferred from homology"/>
<keyword evidence="10" id="KW-0732">Signal</keyword>
<evidence type="ECO:0000256" key="3">
    <source>
        <dbReference type="ARBA" id="ARBA00022617"/>
    </source>
</evidence>
<evidence type="ECO:0000256" key="1">
    <source>
        <dbReference type="ARBA" id="ARBA00001971"/>
    </source>
</evidence>
<dbReference type="SUPFAM" id="SSF48264">
    <property type="entry name" value="Cytochrome P450"/>
    <property type="match status" value="1"/>
</dbReference>
<keyword evidence="7" id="KW-0560">Oxidoreductase</keyword>
<evidence type="ECO:0000256" key="5">
    <source>
        <dbReference type="ARBA" id="ARBA00022723"/>
    </source>
</evidence>